<comment type="caution">
    <text evidence="2">The sequence shown here is derived from an EMBL/GenBank/DDBJ whole genome shotgun (WGS) entry which is preliminary data.</text>
</comment>
<dbReference type="EMBL" id="JBAGNM010000007">
    <property type="protein sequence ID" value="MEW6954908.1"/>
    <property type="molecule type" value="Genomic_DNA"/>
</dbReference>
<evidence type="ECO:0000256" key="1">
    <source>
        <dbReference type="SAM" id="MobiDB-lite"/>
    </source>
</evidence>
<evidence type="ECO:0000313" key="2">
    <source>
        <dbReference type="EMBL" id="MEW6954908.1"/>
    </source>
</evidence>
<dbReference type="Pfam" id="PF06564">
    <property type="entry name" value="CBP_BcsQ"/>
    <property type="match status" value="1"/>
</dbReference>
<accession>A0ABV3NCF8</accession>
<dbReference type="Gene3D" id="3.40.50.300">
    <property type="entry name" value="P-loop containing nucleotide triphosphate hydrolases"/>
    <property type="match status" value="1"/>
</dbReference>
<dbReference type="InterPro" id="IPR050625">
    <property type="entry name" value="ParA/MinD_ATPase"/>
</dbReference>
<organism evidence="2 3">
    <name type="scientific">Trueperella pyogenes</name>
    <dbReference type="NCBI Taxonomy" id="1661"/>
    <lineage>
        <taxon>Bacteria</taxon>
        <taxon>Bacillati</taxon>
        <taxon>Actinomycetota</taxon>
        <taxon>Actinomycetes</taxon>
        <taxon>Actinomycetales</taxon>
        <taxon>Actinomycetaceae</taxon>
        <taxon>Trueperella</taxon>
    </lineage>
</organism>
<feature type="compositionally biased region" description="Basic and acidic residues" evidence="1">
    <location>
        <begin position="287"/>
        <end position="308"/>
    </location>
</feature>
<dbReference type="GeneID" id="97530924"/>
<dbReference type="Proteomes" id="UP001555100">
    <property type="component" value="Unassembled WGS sequence"/>
</dbReference>
<feature type="region of interest" description="Disordered" evidence="1">
    <location>
        <begin position="285"/>
        <end position="308"/>
    </location>
</feature>
<name>A0ABV3NCF8_9ACTO</name>
<dbReference type="SUPFAM" id="SSF52540">
    <property type="entry name" value="P-loop containing nucleoside triphosphate hydrolases"/>
    <property type="match status" value="1"/>
</dbReference>
<dbReference type="PANTHER" id="PTHR43384">
    <property type="entry name" value="SEPTUM SITE-DETERMINING PROTEIN MIND HOMOLOG, CHLOROPLASTIC-RELATED"/>
    <property type="match status" value="1"/>
</dbReference>
<sequence>MESMRSVAYRGADKATGEELARLAELVGIDFVWANTSAVLMFDDADTPGFLDAHFHDMYSPYFPRGHVRLNPNESADVLELMAAVGLTRRGRVIGVVGAHGGAGTSTLAAWLARLIAADEECALVDANPVSAGIDHLLAIDAEPGERWADLAGEGAILPGRLTRVLPRWHDVHVVSADDRGGVPDAAAAIRVITALAQTHPWTVLDLPVSATLPTSPDRALLDWCDSLILVTRPDAVSLAHARVRRAQLGRQVIAVGTTVGTKMEAAHLAGVIGAPTLFPVRNMRSARGDTDHGVAPGDRKRSGADRDVRAVLAHLKEGRA</sequence>
<keyword evidence="3" id="KW-1185">Reference proteome</keyword>
<reference evidence="2 3" key="1">
    <citation type="submission" date="2024-01" db="EMBL/GenBank/DDBJ databases">
        <title>Genomic analysis and antimicrobial resistance profiles of Trueperella pyogenes isolated from domestic and wild animals.</title>
        <authorList>
            <person name="Magossi G."/>
            <person name="Gzyl K.E."/>
            <person name="Holman D.B."/>
            <person name="Amat S."/>
        </authorList>
    </citation>
    <scope>NUCLEOTIDE SEQUENCE [LARGE SCALE GENOMIC DNA]</scope>
    <source>
        <strain evidence="2 3">1494</strain>
    </source>
</reference>
<dbReference type="InterPro" id="IPR017746">
    <property type="entry name" value="Cellulose_synthase_operon_BcsQ"/>
</dbReference>
<dbReference type="PANTHER" id="PTHR43384:SF11">
    <property type="entry name" value="SEPTUM SITE DETERMINING PROTEIN"/>
    <property type="match status" value="1"/>
</dbReference>
<dbReference type="InterPro" id="IPR027417">
    <property type="entry name" value="P-loop_NTPase"/>
</dbReference>
<gene>
    <name evidence="2" type="ORF">V3M73_07730</name>
</gene>
<protein>
    <submittedName>
        <fullName evidence="2">Cellulose synthase operon protein YhjQ/BcsQ</fullName>
    </submittedName>
</protein>
<dbReference type="RefSeq" id="WP_126714408.1">
    <property type="nucleotide sequence ID" value="NZ_CP012649.1"/>
</dbReference>
<proteinExistence type="predicted"/>
<evidence type="ECO:0000313" key="3">
    <source>
        <dbReference type="Proteomes" id="UP001555100"/>
    </source>
</evidence>